<protein>
    <submittedName>
        <fullName evidence="2">Uncharacterized protein</fullName>
    </submittedName>
</protein>
<gene>
    <name evidence="2" type="ORF">V5799_002190</name>
</gene>
<evidence type="ECO:0000313" key="3">
    <source>
        <dbReference type="Proteomes" id="UP001321473"/>
    </source>
</evidence>
<keyword evidence="3" id="KW-1185">Reference proteome</keyword>
<name>A0AAQ4CY18_AMBAM</name>
<evidence type="ECO:0000313" key="2">
    <source>
        <dbReference type="EMBL" id="KAK8755108.1"/>
    </source>
</evidence>
<feature type="compositionally biased region" description="Polar residues" evidence="1">
    <location>
        <begin position="25"/>
        <end position="38"/>
    </location>
</feature>
<feature type="compositionally biased region" description="Basic and acidic residues" evidence="1">
    <location>
        <begin position="42"/>
        <end position="51"/>
    </location>
</feature>
<comment type="caution">
    <text evidence="2">The sequence shown here is derived from an EMBL/GenBank/DDBJ whole genome shotgun (WGS) entry which is preliminary data.</text>
</comment>
<proteinExistence type="predicted"/>
<dbReference type="AlphaFoldDB" id="A0AAQ4CY18"/>
<organism evidence="2 3">
    <name type="scientific">Amblyomma americanum</name>
    <name type="common">Lone star tick</name>
    <dbReference type="NCBI Taxonomy" id="6943"/>
    <lineage>
        <taxon>Eukaryota</taxon>
        <taxon>Metazoa</taxon>
        <taxon>Ecdysozoa</taxon>
        <taxon>Arthropoda</taxon>
        <taxon>Chelicerata</taxon>
        <taxon>Arachnida</taxon>
        <taxon>Acari</taxon>
        <taxon>Parasitiformes</taxon>
        <taxon>Ixodida</taxon>
        <taxon>Ixodoidea</taxon>
        <taxon>Ixodidae</taxon>
        <taxon>Amblyomminae</taxon>
        <taxon>Amblyomma</taxon>
    </lineage>
</organism>
<dbReference type="Proteomes" id="UP001321473">
    <property type="component" value="Unassembled WGS sequence"/>
</dbReference>
<evidence type="ECO:0000256" key="1">
    <source>
        <dbReference type="SAM" id="MobiDB-lite"/>
    </source>
</evidence>
<feature type="region of interest" description="Disordered" evidence="1">
    <location>
        <begin position="16"/>
        <end position="56"/>
    </location>
</feature>
<dbReference type="EMBL" id="JARKHS020036721">
    <property type="protein sequence ID" value="KAK8755108.1"/>
    <property type="molecule type" value="Genomic_DNA"/>
</dbReference>
<sequence length="78" mass="8324">MTFIISSSCVQWTSLQRSDPESAGASRNGTRGLPQTSLLEEGNQRSREHAENVPCPAASSIDRVQCSSVIGLEPAYSA</sequence>
<accession>A0AAQ4CY18</accession>
<reference evidence="2 3" key="1">
    <citation type="journal article" date="2023" name="Arcadia Sci">
        <title>De novo assembly of a long-read Amblyomma americanum tick genome.</title>
        <authorList>
            <person name="Chou S."/>
            <person name="Poskanzer K.E."/>
            <person name="Rollins M."/>
            <person name="Thuy-Boun P.S."/>
        </authorList>
    </citation>
    <scope>NUCLEOTIDE SEQUENCE [LARGE SCALE GENOMIC DNA]</scope>
    <source>
        <strain evidence="2">F_SG_1</strain>
        <tissue evidence="2">Salivary glands</tissue>
    </source>
</reference>